<keyword evidence="2" id="KW-1185">Reference proteome</keyword>
<sequence>MPLSNLPALSPLAPRLHLRNRNSTRSALAACGIMLLVLALSELRCTHDGCLTRTGFSGDVPKSETSAASDWGPKMLAWGGEAARGGLALDRDREGEAGGPFGVGGKEFASGAEDAVGAAWQFRLGAEGGLAGEGSAVGVVGDGGQGAVMPEQLAGGMEAQGVV</sequence>
<dbReference type="EMBL" id="KV749706">
    <property type="protein sequence ID" value="OCL08167.1"/>
    <property type="molecule type" value="Genomic_DNA"/>
</dbReference>
<organism evidence="1 2">
    <name type="scientific">Glonium stellatum</name>
    <dbReference type="NCBI Taxonomy" id="574774"/>
    <lineage>
        <taxon>Eukaryota</taxon>
        <taxon>Fungi</taxon>
        <taxon>Dikarya</taxon>
        <taxon>Ascomycota</taxon>
        <taxon>Pezizomycotina</taxon>
        <taxon>Dothideomycetes</taxon>
        <taxon>Pleosporomycetidae</taxon>
        <taxon>Gloniales</taxon>
        <taxon>Gloniaceae</taxon>
        <taxon>Glonium</taxon>
    </lineage>
</organism>
<protein>
    <submittedName>
        <fullName evidence="1">Uncharacterized protein</fullName>
    </submittedName>
</protein>
<accession>A0A8E2F073</accession>
<evidence type="ECO:0000313" key="2">
    <source>
        <dbReference type="Proteomes" id="UP000250140"/>
    </source>
</evidence>
<gene>
    <name evidence="1" type="ORF">AOQ84DRAFT_377027</name>
</gene>
<dbReference type="Proteomes" id="UP000250140">
    <property type="component" value="Unassembled WGS sequence"/>
</dbReference>
<proteinExistence type="predicted"/>
<evidence type="ECO:0000313" key="1">
    <source>
        <dbReference type="EMBL" id="OCL08167.1"/>
    </source>
</evidence>
<name>A0A8E2F073_9PEZI</name>
<reference evidence="1 2" key="1">
    <citation type="journal article" date="2016" name="Nat. Commun.">
        <title>Ectomycorrhizal ecology is imprinted in the genome of the dominant symbiotic fungus Cenococcum geophilum.</title>
        <authorList>
            <consortium name="DOE Joint Genome Institute"/>
            <person name="Peter M."/>
            <person name="Kohler A."/>
            <person name="Ohm R.A."/>
            <person name="Kuo A."/>
            <person name="Krutzmann J."/>
            <person name="Morin E."/>
            <person name="Arend M."/>
            <person name="Barry K.W."/>
            <person name="Binder M."/>
            <person name="Choi C."/>
            <person name="Clum A."/>
            <person name="Copeland A."/>
            <person name="Grisel N."/>
            <person name="Haridas S."/>
            <person name="Kipfer T."/>
            <person name="LaButti K."/>
            <person name="Lindquist E."/>
            <person name="Lipzen A."/>
            <person name="Maire R."/>
            <person name="Meier B."/>
            <person name="Mihaltcheva S."/>
            <person name="Molinier V."/>
            <person name="Murat C."/>
            <person name="Poggeler S."/>
            <person name="Quandt C.A."/>
            <person name="Sperisen C."/>
            <person name="Tritt A."/>
            <person name="Tisserant E."/>
            <person name="Crous P.W."/>
            <person name="Henrissat B."/>
            <person name="Nehls U."/>
            <person name="Egli S."/>
            <person name="Spatafora J.W."/>
            <person name="Grigoriev I.V."/>
            <person name="Martin F.M."/>
        </authorList>
    </citation>
    <scope>NUCLEOTIDE SEQUENCE [LARGE SCALE GENOMIC DNA]</scope>
    <source>
        <strain evidence="1 2">CBS 207.34</strain>
    </source>
</reference>
<dbReference type="AlphaFoldDB" id="A0A8E2F073"/>